<dbReference type="RefSeq" id="WP_222988997.1">
    <property type="nucleotide sequence ID" value="NZ_JAINVV010000003.1"/>
</dbReference>
<dbReference type="Proteomes" id="UP000706039">
    <property type="component" value="Unassembled WGS sequence"/>
</dbReference>
<gene>
    <name evidence="1" type="ORF">K7G82_06455</name>
</gene>
<evidence type="ECO:0000313" key="1">
    <source>
        <dbReference type="EMBL" id="MBY8821924.1"/>
    </source>
</evidence>
<accession>A0ABS7PPG7</accession>
<evidence type="ECO:0000313" key="2">
    <source>
        <dbReference type="Proteomes" id="UP000706039"/>
    </source>
</evidence>
<protein>
    <submittedName>
        <fullName evidence="1">Uncharacterized protein</fullName>
    </submittedName>
</protein>
<keyword evidence="2" id="KW-1185">Reference proteome</keyword>
<name>A0ABS7PPG7_9SPHN</name>
<dbReference type="EMBL" id="JAINVV010000003">
    <property type="protein sequence ID" value="MBY8821924.1"/>
    <property type="molecule type" value="Genomic_DNA"/>
</dbReference>
<sequence length="105" mass="11586">MTHAAPGQGCAVSAAPAPSPLSARRGWVHRGWSHVHEDESDADRHGTTHFAERAGERRALHWSPFRPYSERHFRRAVDLGFPTAATGTILPEEIDRIWAARSPAA</sequence>
<reference evidence="1 2" key="1">
    <citation type="submission" date="2021-08" db="EMBL/GenBank/DDBJ databases">
        <authorList>
            <person name="Tuo L."/>
        </authorList>
    </citation>
    <scope>NUCLEOTIDE SEQUENCE [LARGE SCALE GENOMIC DNA]</scope>
    <source>
        <strain evidence="1 2">JCM 31229</strain>
    </source>
</reference>
<comment type="caution">
    <text evidence="1">The sequence shown here is derived from an EMBL/GenBank/DDBJ whole genome shotgun (WGS) entry which is preliminary data.</text>
</comment>
<proteinExistence type="predicted"/>
<organism evidence="1 2">
    <name type="scientific">Sphingomonas colocasiae</name>
    <dbReference type="NCBI Taxonomy" id="1848973"/>
    <lineage>
        <taxon>Bacteria</taxon>
        <taxon>Pseudomonadati</taxon>
        <taxon>Pseudomonadota</taxon>
        <taxon>Alphaproteobacteria</taxon>
        <taxon>Sphingomonadales</taxon>
        <taxon>Sphingomonadaceae</taxon>
        <taxon>Sphingomonas</taxon>
    </lineage>
</organism>